<dbReference type="PROSITE" id="PS50297">
    <property type="entry name" value="ANK_REP_REGION"/>
    <property type="match status" value="1"/>
</dbReference>
<evidence type="ECO:0000313" key="4">
    <source>
        <dbReference type="RefSeq" id="XP_011494594.1"/>
    </source>
</evidence>
<dbReference type="Proteomes" id="UP000695007">
    <property type="component" value="Unplaced"/>
</dbReference>
<evidence type="ECO:0000313" key="3">
    <source>
        <dbReference type="Proteomes" id="UP000695007"/>
    </source>
</evidence>
<dbReference type="InterPro" id="IPR002110">
    <property type="entry name" value="Ankyrin_rpt"/>
</dbReference>
<evidence type="ECO:0000256" key="2">
    <source>
        <dbReference type="SAM" id="Phobius"/>
    </source>
</evidence>
<dbReference type="Gene3D" id="1.25.40.20">
    <property type="entry name" value="Ankyrin repeat-containing domain"/>
    <property type="match status" value="1"/>
</dbReference>
<dbReference type="InterPro" id="IPR036770">
    <property type="entry name" value="Ankyrin_rpt-contain_sf"/>
</dbReference>
<protein>
    <submittedName>
        <fullName evidence="4">Uncharacterized protein LOC105359653</fullName>
    </submittedName>
</protein>
<organism evidence="3 4">
    <name type="scientific">Ceratosolen solmsi marchali</name>
    <dbReference type="NCBI Taxonomy" id="326594"/>
    <lineage>
        <taxon>Eukaryota</taxon>
        <taxon>Metazoa</taxon>
        <taxon>Ecdysozoa</taxon>
        <taxon>Arthropoda</taxon>
        <taxon>Hexapoda</taxon>
        <taxon>Insecta</taxon>
        <taxon>Pterygota</taxon>
        <taxon>Neoptera</taxon>
        <taxon>Endopterygota</taxon>
        <taxon>Hymenoptera</taxon>
        <taxon>Apocrita</taxon>
        <taxon>Proctotrupomorpha</taxon>
        <taxon>Chalcidoidea</taxon>
        <taxon>Agaonidae</taxon>
        <taxon>Agaoninae</taxon>
        <taxon>Ceratosolen</taxon>
    </lineage>
</organism>
<evidence type="ECO:0000256" key="1">
    <source>
        <dbReference type="PROSITE-ProRule" id="PRU00023"/>
    </source>
</evidence>
<proteinExistence type="predicted"/>
<dbReference type="RefSeq" id="XP_011494594.1">
    <property type="nucleotide sequence ID" value="XM_011496292.1"/>
</dbReference>
<dbReference type="Pfam" id="PF13606">
    <property type="entry name" value="Ank_3"/>
    <property type="match status" value="1"/>
</dbReference>
<dbReference type="GeneID" id="105359653"/>
<name>A0AAJ6YBQ5_9HYME</name>
<keyword evidence="2" id="KW-0472">Membrane</keyword>
<accession>A0AAJ6YBQ5</accession>
<dbReference type="AlphaFoldDB" id="A0AAJ6YBQ5"/>
<dbReference type="SMART" id="SM00248">
    <property type="entry name" value="ANK"/>
    <property type="match status" value="1"/>
</dbReference>
<feature type="repeat" description="ANK" evidence="1">
    <location>
        <begin position="133"/>
        <end position="165"/>
    </location>
</feature>
<dbReference type="KEGG" id="csol:105359653"/>
<sequence>MDKEFIVLTNSSSINHIFTSIAQNSLLLFTNSNIQTVGIIVLAVLTIISAASYMFYRIKDNNIRNISKSEGITRKRELQKCSLYSSKSENFNYNKILNELHNLCNNCTNIFNSLKCIELISNYPQLINVKLSDGLTPFHRVCFHGNDALIEYMLEKGADPELKTVAGENGLCMVLYYYIYAKAENLNCLETLYAKGCHLTFGDEWYKIFLNLSVRANNTNLTKWLLTHSKSPKGKHFNRASSAPL</sequence>
<keyword evidence="2" id="KW-0812">Transmembrane</keyword>
<keyword evidence="1" id="KW-0040">ANK repeat</keyword>
<reference evidence="4" key="1">
    <citation type="submission" date="2025-08" db="UniProtKB">
        <authorList>
            <consortium name="RefSeq"/>
        </authorList>
    </citation>
    <scope>IDENTIFICATION</scope>
</reference>
<keyword evidence="3" id="KW-1185">Reference proteome</keyword>
<dbReference type="SUPFAM" id="SSF48403">
    <property type="entry name" value="Ankyrin repeat"/>
    <property type="match status" value="1"/>
</dbReference>
<keyword evidence="2" id="KW-1133">Transmembrane helix</keyword>
<gene>
    <name evidence="4" type="primary">LOC105359653</name>
</gene>
<feature type="transmembrane region" description="Helical" evidence="2">
    <location>
        <begin position="34"/>
        <end position="56"/>
    </location>
</feature>
<dbReference type="PROSITE" id="PS50088">
    <property type="entry name" value="ANK_REPEAT"/>
    <property type="match status" value="1"/>
</dbReference>